<dbReference type="CDD" id="cd00299">
    <property type="entry name" value="GST_C_family"/>
    <property type="match status" value="1"/>
</dbReference>
<dbReference type="Pfam" id="PF13410">
    <property type="entry name" value="GST_C_2"/>
    <property type="match status" value="1"/>
</dbReference>
<dbReference type="InterPro" id="IPR004045">
    <property type="entry name" value="Glutathione_S-Trfase_N"/>
</dbReference>
<reference evidence="3" key="1">
    <citation type="journal article" date="2020" name="Stud. Mycol.">
        <title>101 Dothideomycetes genomes: a test case for predicting lifestyles and emergence of pathogens.</title>
        <authorList>
            <person name="Haridas S."/>
            <person name="Albert R."/>
            <person name="Binder M."/>
            <person name="Bloem J."/>
            <person name="Labutti K."/>
            <person name="Salamov A."/>
            <person name="Andreopoulos B."/>
            <person name="Baker S."/>
            <person name="Barry K."/>
            <person name="Bills G."/>
            <person name="Bluhm B."/>
            <person name="Cannon C."/>
            <person name="Castanera R."/>
            <person name="Culley D."/>
            <person name="Daum C."/>
            <person name="Ezra D."/>
            <person name="Gonzalez J."/>
            <person name="Henrissat B."/>
            <person name="Kuo A."/>
            <person name="Liang C."/>
            <person name="Lipzen A."/>
            <person name="Lutzoni F."/>
            <person name="Magnuson J."/>
            <person name="Mondo S."/>
            <person name="Nolan M."/>
            <person name="Ohm R."/>
            <person name="Pangilinan J."/>
            <person name="Park H.-J."/>
            <person name="Ramirez L."/>
            <person name="Alfaro M."/>
            <person name="Sun H."/>
            <person name="Tritt A."/>
            <person name="Yoshinaga Y."/>
            <person name="Zwiers L.-H."/>
            <person name="Turgeon B."/>
            <person name="Goodwin S."/>
            <person name="Spatafora J."/>
            <person name="Crous P."/>
            <person name="Grigoriev I."/>
        </authorList>
    </citation>
    <scope>NUCLEOTIDE SEQUENCE</scope>
    <source>
        <strain evidence="3">CBS 269.34</strain>
    </source>
</reference>
<dbReference type="Gene3D" id="3.40.30.10">
    <property type="entry name" value="Glutaredoxin"/>
    <property type="match status" value="1"/>
</dbReference>
<feature type="domain" description="GST N-terminal" evidence="1">
    <location>
        <begin position="34"/>
        <end position="112"/>
    </location>
</feature>
<organism evidence="3 4">
    <name type="scientific">Lophium mytilinum</name>
    <dbReference type="NCBI Taxonomy" id="390894"/>
    <lineage>
        <taxon>Eukaryota</taxon>
        <taxon>Fungi</taxon>
        <taxon>Dikarya</taxon>
        <taxon>Ascomycota</taxon>
        <taxon>Pezizomycotina</taxon>
        <taxon>Dothideomycetes</taxon>
        <taxon>Pleosporomycetidae</taxon>
        <taxon>Mytilinidiales</taxon>
        <taxon>Mytilinidiaceae</taxon>
        <taxon>Lophium</taxon>
    </lineage>
</organism>
<dbReference type="InterPro" id="IPR036249">
    <property type="entry name" value="Thioredoxin-like_sf"/>
</dbReference>
<dbReference type="SFLD" id="SFLDG00358">
    <property type="entry name" value="Main_(cytGST)"/>
    <property type="match status" value="1"/>
</dbReference>
<dbReference type="InterPro" id="IPR036282">
    <property type="entry name" value="Glutathione-S-Trfase_C_sf"/>
</dbReference>
<accession>A0A6A6R764</accession>
<dbReference type="PROSITE" id="PS50404">
    <property type="entry name" value="GST_NTER"/>
    <property type="match status" value="1"/>
</dbReference>
<dbReference type="PANTHER" id="PTHR43968:SF13">
    <property type="entry name" value="GLUTATHIONE TRANSFERASE OMEGA-1"/>
    <property type="match status" value="1"/>
</dbReference>
<dbReference type="InterPro" id="IPR040079">
    <property type="entry name" value="Glutathione_S-Trfase"/>
</dbReference>
<dbReference type="CDD" id="cd00570">
    <property type="entry name" value="GST_N_family"/>
    <property type="match status" value="1"/>
</dbReference>
<dbReference type="AlphaFoldDB" id="A0A6A6R764"/>
<dbReference type="Proteomes" id="UP000799750">
    <property type="component" value="Unassembled WGS sequence"/>
</dbReference>
<dbReference type="OrthoDB" id="4951845at2759"/>
<keyword evidence="3" id="KW-0808">Transferase</keyword>
<sequence length="279" mass="31712">MSDQKRTQQHPDSDLYPEATGLATATVKAHSTEHSLKLYAGWFCPFVQRAWMVLEEKNIPYQYIEVNPYHKPASLLSLNPRGLVPTLAYNNQPLYESTVLCEFLEDAFPSHAPALRPADPYTRARARIWTDFVGSRIIPAYHRFLQYQPARDGPEGLSAARAEFLGFLKEWTKATDPAGPWFLGGEFSLVDVALAPWAVRLWVFDYFKGGLGIPEEGEGGEDEAVWARWRKWSKAVEERKSVKETMSEREHYLPIYQRYADDVAQSEMAKASRAGRGVP</sequence>
<dbReference type="PANTHER" id="PTHR43968">
    <property type="match status" value="1"/>
</dbReference>
<evidence type="ECO:0000259" key="2">
    <source>
        <dbReference type="PROSITE" id="PS50405"/>
    </source>
</evidence>
<dbReference type="PROSITE" id="PS50405">
    <property type="entry name" value="GST_CTER"/>
    <property type="match status" value="1"/>
</dbReference>
<dbReference type="SUPFAM" id="SSF47616">
    <property type="entry name" value="GST C-terminal domain-like"/>
    <property type="match status" value="1"/>
</dbReference>
<gene>
    <name evidence="3" type="ORF">BU16DRAFT_523418</name>
</gene>
<dbReference type="SFLD" id="SFLDS00019">
    <property type="entry name" value="Glutathione_Transferase_(cytos"/>
    <property type="match status" value="1"/>
</dbReference>
<evidence type="ECO:0000313" key="3">
    <source>
        <dbReference type="EMBL" id="KAF2500645.1"/>
    </source>
</evidence>
<proteinExistence type="predicted"/>
<keyword evidence="4" id="KW-1185">Reference proteome</keyword>
<dbReference type="Gene3D" id="1.20.1050.10">
    <property type="match status" value="1"/>
</dbReference>
<dbReference type="GO" id="GO:0016740">
    <property type="term" value="F:transferase activity"/>
    <property type="evidence" value="ECO:0007669"/>
    <property type="project" value="UniProtKB-KW"/>
</dbReference>
<dbReference type="InterPro" id="IPR010987">
    <property type="entry name" value="Glutathione-S-Trfase_C-like"/>
</dbReference>
<feature type="domain" description="GST C-terminal" evidence="2">
    <location>
        <begin position="119"/>
        <end position="255"/>
    </location>
</feature>
<evidence type="ECO:0000259" key="1">
    <source>
        <dbReference type="PROSITE" id="PS50404"/>
    </source>
</evidence>
<name>A0A6A6R764_9PEZI</name>
<protein>
    <submittedName>
        <fullName evidence="3">Glutathione transferase omega-1</fullName>
    </submittedName>
</protein>
<dbReference type="InterPro" id="IPR050983">
    <property type="entry name" value="GST_Omega/HSP26"/>
</dbReference>
<evidence type="ECO:0000313" key="4">
    <source>
        <dbReference type="Proteomes" id="UP000799750"/>
    </source>
</evidence>
<dbReference type="EMBL" id="MU004183">
    <property type="protein sequence ID" value="KAF2500645.1"/>
    <property type="molecule type" value="Genomic_DNA"/>
</dbReference>
<dbReference type="Pfam" id="PF13409">
    <property type="entry name" value="GST_N_2"/>
    <property type="match status" value="1"/>
</dbReference>
<dbReference type="GO" id="GO:0005737">
    <property type="term" value="C:cytoplasm"/>
    <property type="evidence" value="ECO:0007669"/>
    <property type="project" value="TreeGrafter"/>
</dbReference>
<dbReference type="SUPFAM" id="SSF52833">
    <property type="entry name" value="Thioredoxin-like"/>
    <property type="match status" value="1"/>
</dbReference>